<dbReference type="PROSITE" id="PS51012">
    <property type="entry name" value="ABC_TM2"/>
    <property type="match status" value="1"/>
</dbReference>
<evidence type="ECO:0000256" key="4">
    <source>
        <dbReference type="ARBA" id="ARBA00022475"/>
    </source>
</evidence>
<feature type="transmembrane region" description="Helical" evidence="8">
    <location>
        <begin position="290"/>
        <end position="309"/>
    </location>
</feature>
<keyword evidence="3" id="KW-0813">Transport</keyword>
<protein>
    <submittedName>
        <fullName evidence="10">ABC transporter permease</fullName>
    </submittedName>
</protein>
<dbReference type="Proteomes" id="UP000650081">
    <property type="component" value="Unassembled WGS sequence"/>
</dbReference>
<dbReference type="PANTHER" id="PTHR30294:SF29">
    <property type="entry name" value="MULTIDRUG ABC TRANSPORTER PERMEASE YBHS-RELATED"/>
    <property type="match status" value="1"/>
</dbReference>
<keyword evidence="11" id="KW-1185">Reference proteome</keyword>
<dbReference type="InterPro" id="IPR013525">
    <property type="entry name" value="ABC2_TM"/>
</dbReference>
<name>A0A923TDQ2_9BACT</name>
<evidence type="ECO:0000313" key="11">
    <source>
        <dbReference type="Proteomes" id="UP000650081"/>
    </source>
</evidence>
<dbReference type="PANTHER" id="PTHR30294">
    <property type="entry name" value="MEMBRANE COMPONENT OF ABC TRANSPORTER YHHJ-RELATED"/>
    <property type="match status" value="1"/>
</dbReference>
<organism evidence="10 11">
    <name type="scientific">Neolewinella lacunae</name>
    <dbReference type="NCBI Taxonomy" id="1517758"/>
    <lineage>
        <taxon>Bacteria</taxon>
        <taxon>Pseudomonadati</taxon>
        <taxon>Bacteroidota</taxon>
        <taxon>Saprospiria</taxon>
        <taxon>Saprospirales</taxon>
        <taxon>Lewinellaceae</taxon>
        <taxon>Neolewinella</taxon>
    </lineage>
</organism>
<dbReference type="Pfam" id="PF12698">
    <property type="entry name" value="ABC2_membrane_3"/>
    <property type="match status" value="1"/>
</dbReference>
<dbReference type="Gene3D" id="3.40.1710.10">
    <property type="entry name" value="abc type-2 transporter like domain"/>
    <property type="match status" value="1"/>
</dbReference>
<keyword evidence="7 8" id="KW-0472">Membrane</keyword>
<evidence type="ECO:0000256" key="8">
    <source>
        <dbReference type="SAM" id="Phobius"/>
    </source>
</evidence>
<evidence type="ECO:0000259" key="9">
    <source>
        <dbReference type="PROSITE" id="PS51012"/>
    </source>
</evidence>
<proteinExistence type="inferred from homology"/>
<evidence type="ECO:0000256" key="3">
    <source>
        <dbReference type="ARBA" id="ARBA00022448"/>
    </source>
</evidence>
<dbReference type="InterPro" id="IPR047817">
    <property type="entry name" value="ABC2_TM_bact-type"/>
</dbReference>
<comment type="similarity">
    <text evidence="2">Belongs to the ABC-2 integral membrane protein family.</text>
</comment>
<reference evidence="10" key="1">
    <citation type="submission" date="2020-08" db="EMBL/GenBank/DDBJ databases">
        <title>Lewinella bacteria from marine environments.</title>
        <authorList>
            <person name="Zhong Y."/>
        </authorList>
    </citation>
    <scope>NUCLEOTIDE SEQUENCE</scope>
    <source>
        <strain evidence="10">KCTC 42187</strain>
    </source>
</reference>
<dbReference type="AlphaFoldDB" id="A0A923TDQ2"/>
<dbReference type="InterPro" id="IPR051449">
    <property type="entry name" value="ABC-2_transporter_component"/>
</dbReference>
<dbReference type="EMBL" id="JACSIT010000118">
    <property type="protein sequence ID" value="MBC6995097.1"/>
    <property type="molecule type" value="Genomic_DNA"/>
</dbReference>
<comment type="caution">
    <text evidence="10">The sequence shown here is derived from an EMBL/GenBank/DDBJ whole genome shotgun (WGS) entry which is preliminary data.</text>
</comment>
<dbReference type="GO" id="GO:0005886">
    <property type="term" value="C:plasma membrane"/>
    <property type="evidence" value="ECO:0007669"/>
    <property type="project" value="UniProtKB-SubCell"/>
</dbReference>
<feature type="transmembrane region" description="Helical" evidence="8">
    <location>
        <begin position="21"/>
        <end position="40"/>
    </location>
</feature>
<accession>A0A923TDQ2</accession>
<comment type="subcellular location">
    <subcellularLocation>
        <location evidence="1">Cell membrane</location>
        <topology evidence="1">Multi-pass membrane protein</topology>
    </subcellularLocation>
</comment>
<feature type="transmembrane region" description="Helical" evidence="8">
    <location>
        <begin position="222"/>
        <end position="242"/>
    </location>
</feature>
<feature type="domain" description="ABC transmembrane type-2" evidence="9">
    <location>
        <begin position="132"/>
        <end position="370"/>
    </location>
</feature>
<keyword evidence="6 8" id="KW-1133">Transmembrane helix</keyword>
<evidence type="ECO:0000313" key="10">
    <source>
        <dbReference type="EMBL" id="MBC6995097.1"/>
    </source>
</evidence>
<evidence type="ECO:0000256" key="7">
    <source>
        <dbReference type="ARBA" id="ARBA00023136"/>
    </source>
</evidence>
<feature type="transmembrane region" description="Helical" evidence="8">
    <location>
        <begin position="347"/>
        <end position="367"/>
    </location>
</feature>
<keyword evidence="5 8" id="KW-0812">Transmembrane</keyword>
<dbReference type="RefSeq" id="WP_187467148.1">
    <property type="nucleotide sequence ID" value="NZ_JACSIT010000118.1"/>
</dbReference>
<evidence type="ECO:0000256" key="5">
    <source>
        <dbReference type="ARBA" id="ARBA00022692"/>
    </source>
</evidence>
<sequence>MRRLLYIVQKEFIQILGNKAMLPLMTVLPIIQLILLSFAADNEVKNVNISITDLDHSQLSRQLIGQITASERFTLIGAPPATRLADEDLLAGTADIVLNIPPAFEQNFLKGWPVKLQLLVNAINGQAATVGAGYLNAIIRDFNQDIRLEVPPGRQFKAPQIAISAANWYNPELNYKHFMVPGILGELVIILVILLSAMNTVREREIGTIEQINVTPIRSWQFILGKMIPFVFIGMLLLTVGLTTGKLIFDVPMVGNLGVVFLYCLLNLVAVLGIGLFISNLVDTQQQAMLVAFFFVMVFILMSGLFTPIESMPEWAQMLTIPNPIAHFVAVMRKVLLKGSGLADVAWNFRITAILALVFNGLAVLSYRKVR</sequence>
<evidence type="ECO:0000256" key="1">
    <source>
        <dbReference type="ARBA" id="ARBA00004651"/>
    </source>
</evidence>
<gene>
    <name evidence="10" type="ORF">H9S92_13035</name>
</gene>
<evidence type="ECO:0000256" key="2">
    <source>
        <dbReference type="ARBA" id="ARBA00007783"/>
    </source>
</evidence>
<keyword evidence="4" id="KW-1003">Cell membrane</keyword>
<feature type="transmembrane region" description="Helical" evidence="8">
    <location>
        <begin position="254"/>
        <end position="278"/>
    </location>
</feature>
<evidence type="ECO:0000256" key="6">
    <source>
        <dbReference type="ARBA" id="ARBA00022989"/>
    </source>
</evidence>
<feature type="transmembrane region" description="Helical" evidence="8">
    <location>
        <begin position="178"/>
        <end position="201"/>
    </location>
</feature>
<dbReference type="GO" id="GO:0140359">
    <property type="term" value="F:ABC-type transporter activity"/>
    <property type="evidence" value="ECO:0007669"/>
    <property type="project" value="InterPro"/>
</dbReference>